<protein>
    <submittedName>
        <fullName evidence="3">Oxidoreductase molybdopterin binding domain-containing protein</fullName>
    </submittedName>
</protein>
<sequence>MSVVSRGFHGRRGAAGTEGRIPPGQHETTGFPVLSAGPTPRTPLAEWTFSVRRHGADLRSWTWDEMLALPAETFTADIHCVTRWSKLDTRWRGVSMDTLLDGTGQDAPYLLAFCDGGYTTDLPVADVTGGRAWVVYEYDGRPLDPEHGGPARLLVPHLYFWKSAKWIRGVDLLDHDEPGFWETYGYHMYGDPWKEQRYHGD</sequence>
<name>A0A1I5EY60_9ACTN</name>
<dbReference type="InterPro" id="IPR036374">
    <property type="entry name" value="OxRdtase_Mopterin-bd_sf"/>
</dbReference>
<reference evidence="3 4" key="1">
    <citation type="submission" date="2016-10" db="EMBL/GenBank/DDBJ databases">
        <authorList>
            <person name="de Groot N.N."/>
        </authorList>
    </citation>
    <scope>NUCLEOTIDE SEQUENCE [LARGE SCALE GENOMIC DNA]</scope>
    <source>
        <strain evidence="3 4">DSM 43067</strain>
    </source>
</reference>
<dbReference type="PANTHER" id="PTHR43032:SF4">
    <property type="entry name" value="OXIDOREDUCTASE MOLYBDOPTERIN-BINDING DOMAIN-CONTAINING PROTEIN"/>
    <property type="match status" value="1"/>
</dbReference>
<dbReference type="InterPro" id="IPR000572">
    <property type="entry name" value="OxRdtase_Mopterin-bd_dom"/>
</dbReference>
<keyword evidence="4" id="KW-1185">Reference proteome</keyword>
<organism evidence="3 4">
    <name type="scientific">Actinomadura madurae</name>
    <dbReference type="NCBI Taxonomy" id="1993"/>
    <lineage>
        <taxon>Bacteria</taxon>
        <taxon>Bacillati</taxon>
        <taxon>Actinomycetota</taxon>
        <taxon>Actinomycetes</taxon>
        <taxon>Streptosporangiales</taxon>
        <taxon>Thermomonosporaceae</taxon>
        <taxon>Actinomadura</taxon>
    </lineage>
</organism>
<dbReference type="PANTHER" id="PTHR43032">
    <property type="entry name" value="PROTEIN-METHIONINE-SULFOXIDE REDUCTASE"/>
    <property type="match status" value="1"/>
</dbReference>
<dbReference type="RefSeq" id="WP_021592559.1">
    <property type="nucleotide sequence ID" value="NZ_FOVH01000004.1"/>
</dbReference>
<evidence type="ECO:0000313" key="4">
    <source>
        <dbReference type="Proteomes" id="UP000183413"/>
    </source>
</evidence>
<dbReference type="OrthoDB" id="9795587at2"/>
<dbReference type="AlphaFoldDB" id="A0A1I5EY60"/>
<feature type="domain" description="Oxidoreductase molybdopterin-binding" evidence="2">
    <location>
        <begin position="37"/>
        <end position="181"/>
    </location>
</feature>
<dbReference type="Proteomes" id="UP000183413">
    <property type="component" value="Unassembled WGS sequence"/>
</dbReference>
<dbReference type="eggNOG" id="COG2041">
    <property type="taxonomic scope" value="Bacteria"/>
</dbReference>
<evidence type="ECO:0000256" key="1">
    <source>
        <dbReference type="SAM" id="MobiDB-lite"/>
    </source>
</evidence>
<dbReference type="InParanoid" id="A0A1I5EY60"/>
<feature type="region of interest" description="Disordered" evidence="1">
    <location>
        <begin position="1"/>
        <end position="38"/>
    </location>
</feature>
<dbReference type="CDD" id="cd02109">
    <property type="entry name" value="arch_bact_SO_family_Moco"/>
    <property type="match status" value="1"/>
</dbReference>
<evidence type="ECO:0000259" key="2">
    <source>
        <dbReference type="Pfam" id="PF00174"/>
    </source>
</evidence>
<dbReference type="EMBL" id="FOVH01000004">
    <property type="protein sequence ID" value="SFO16468.1"/>
    <property type="molecule type" value="Genomic_DNA"/>
</dbReference>
<dbReference type="SUPFAM" id="SSF56524">
    <property type="entry name" value="Oxidoreductase molybdopterin-binding domain"/>
    <property type="match status" value="1"/>
</dbReference>
<gene>
    <name evidence="3" type="ORF">SAMN04489713_104339</name>
</gene>
<evidence type="ECO:0000313" key="3">
    <source>
        <dbReference type="EMBL" id="SFO16468.1"/>
    </source>
</evidence>
<dbReference type="Gene3D" id="3.90.420.10">
    <property type="entry name" value="Oxidoreductase, molybdopterin-binding domain"/>
    <property type="match status" value="1"/>
</dbReference>
<dbReference type="STRING" id="1993.SAMN04489713_104339"/>
<dbReference type="Pfam" id="PF00174">
    <property type="entry name" value="Oxidored_molyb"/>
    <property type="match status" value="1"/>
</dbReference>
<accession>A0A1I5EY60</accession>
<proteinExistence type="predicted"/>